<evidence type="ECO:0000256" key="1">
    <source>
        <dbReference type="SAM" id="SignalP"/>
    </source>
</evidence>
<accession>A0ABD1EE65</accession>
<sequence length="145" mass="16433">MEFQIYYLTLMVVLGMASAQRPTYAGSSPKGYPDLGNRFRNPDEDDGVSVEVEVGLENRIGESDDGSTQKIPADARGDAVLVNRLNQWPREHRPFWLLNSDHLDKHRNANVQKNLNQRVTQNRIRINLENATFEKPLGQLTTLTA</sequence>
<name>A0ABD1EE65_HYPHA</name>
<evidence type="ECO:0000313" key="3">
    <source>
        <dbReference type="Proteomes" id="UP001566132"/>
    </source>
</evidence>
<protein>
    <submittedName>
        <fullName evidence="2">Uncharacterized protein</fullName>
    </submittedName>
</protein>
<gene>
    <name evidence="2" type="ORF">ABEB36_011099</name>
</gene>
<dbReference type="EMBL" id="JBDJPC010000008">
    <property type="protein sequence ID" value="KAL1492936.1"/>
    <property type="molecule type" value="Genomic_DNA"/>
</dbReference>
<dbReference type="Proteomes" id="UP001566132">
    <property type="component" value="Unassembled WGS sequence"/>
</dbReference>
<feature type="signal peptide" evidence="1">
    <location>
        <begin position="1"/>
        <end position="19"/>
    </location>
</feature>
<evidence type="ECO:0000313" key="2">
    <source>
        <dbReference type="EMBL" id="KAL1492936.1"/>
    </source>
</evidence>
<keyword evidence="1" id="KW-0732">Signal</keyword>
<comment type="caution">
    <text evidence="2">The sequence shown here is derived from an EMBL/GenBank/DDBJ whole genome shotgun (WGS) entry which is preliminary data.</text>
</comment>
<keyword evidence="3" id="KW-1185">Reference proteome</keyword>
<reference evidence="2 3" key="1">
    <citation type="submission" date="2024-05" db="EMBL/GenBank/DDBJ databases">
        <title>Genetic variation in Jamaican populations of the coffee berry borer (Hypothenemus hampei).</title>
        <authorList>
            <person name="Errbii M."/>
            <person name="Myrie A."/>
        </authorList>
    </citation>
    <scope>NUCLEOTIDE SEQUENCE [LARGE SCALE GENOMIC DNA]</scope>
    <source>
        <strain evidence="2">JA-Hopewell-2020-01-JO</strain>
        <tissue evidence="2">Whole body</tissue>
    </source>
</reference>
<proteinExistence type="predicted"/>
<organism evidence="2 3">
    <name type="scientific">Hypothenemus hampei</name>
    <name type="common">Coffee berry borer</name>
    <dbReference type="NCBI Taxonomy" id="57062"/>
    <lineage>
        <taxon>Eukaryota</taxon>
        <taxon>Metazoa</taxon>
        <taxon>Ecdysozoa</taxon>
        <taxon>Arthropoda</taxon>
        <taxon>Hexapoda</taxon>
        <taxon>Insecta</taxon>
        <taxon>Pterygota</taxon>
        <taxon>Neoptera</taxon>
        <taxon>Endopterygota</taxon>
        <taxon>Coleoptera</taxon>
        <taxon>Polyphaga</taxon>
        <taxon>Cucujiformia</taxon>
        <taxon>Curculionidae</taxon>
        <taxon>Scolytinae</taxon>
        <taxon>Hypothenemus</taxon>
    </lineage>
</organism>
<dbReference type="AlphaFoldDB" id="A0ABD1EE65"/>
<feature type="chain" id="PRO_5044743238" evidence="1">
    <location>
        <begin position="20"/>
        <end position="145"/>
    </location>
</feature>